<keyword evidence="1" id="KW-1133">Transmembrane helix</keyword>
<dbReference type="RefSeq" id="WP_093323333.1">
    <property type="nucleotide sequence ID" value="NZ_FOAF01000001.1"/>
</dbReference>
<feature type="domain" description="Phosphatidic acid phosphatase type 2/haloperoxidase" evidence="2">
    <location>
        <begin position="131"/>
        <end position="230"/>
    </location>
</feature>
<dbReference type="InterPro" id="IPR000326">
    <property type="entry name" value="PAP2/HPO"/>
</dbReference>
<keyword evidence="4" id="KW-1185">Reference proteome</keyword>
<feature type="transmembrane region" description="Helical" evidence="1">
    <location>
        <begin position="211"/>
        <end position="231"/>
    </location>
</feature>
<sequence length="249" mass="28180">MFLKQWNLIKLILCVSVFGVSETSAQWRQYAVEEHRIEMLPVGKSFYEQQPLNFRGGQLYAPISLMLSGFLANSNGPESLKMEIVEERNEHFANFHTGIDNYLQYAPIAAVYTMDAYGYKAKHDFVNRSAILFKGELMMSAIVFTAKSSFHNLRPDGSTYNSFPSGHTAQAFAAATFLAEEYGSTYKWMPYVAYSAATCVGGMRMANNRHYISDVLFGAGIGILTMKVAYWTHRFKWGKKRSSHSADYN</sequence>
<dbReference type="AlphaFoldDB" id="A0A1H7MWR7"/>
<dbReference type="OrthoDB" id="9773582at2"/>
<dbReference type="STRING" id="407022.SAMN05661044_02157"/>
<dbReference type="PANTHER" id="PTHR14969:SF13">
    <property type="entry name" value="AT30094P"/>
    <property type="match status" value="1"/>
</dbReference>
<organism evidence="3 4">
    <name type="scientific">Olivibacter domesticus</name>
    <name type="common">Pseudosphingobacterium domesticum</name>
    <dbReference type="NCBI Taxonomy" id="407022"/>
    <lineage>
        <taxon>Bacteria</taxon>
        <taxon>Pseudomonadati</taxon>
        <taxon>Bacteroidota</taxon>
        <taxon>Sphingobacteriia</taxon>
        <taxon>Sphingobacteriales</taxon>
        <taxon>Sphingobacteriaceae</taxon>
        <taxon>Olivibacter</taxon>
    </lineage>
</organism>
<dbReference type="PANTHER" id="PTHR14969">
    <property type="entry name" value="SPHINGOSINE-1-PHOSPHATE PHOSPHOHYDROLASE"/>
    <property type="match status" value="1"/>
</dbReference>
<dbReference type="Gene3D" id="1.20.144.10">
    <property type="entry name" value="Phosphatidic acid phosphatase type 2/haloperoxidase"/>
    <property type="match status" value="1"/>
</dbReference>
<dbReference type="CDD" id="cd03394">
    <property type="entry name" value="PAP2_like_5"/>
    <property type="match status" value="1"/>
</dbReference>
<reference evidence="4" key="1">
    <citation type="submission" date="2016-10" db="EMBL/GenBank/DDBJ databases">
        <authorList>
            <person name="Varghese N."/>
            <person name="Submissions S."/>
        </authorList>
    </citation>
    <scope>NUCLEOTIDE SEQUENCE [LARGE SCALE GENOMIC DNA]</scope>
    <source>
        <strain evidence="4">DSM 18733</strain>
    </source>
</reference>
<dbReference type="SUPFAM" id="SSF48317">
    <property type="entry name" value="Acid phosphatase/Vanadium-dependent haloperoxidase"/>
    <property type="match status" value="1"/>
</dbReference>
<evidence type="ECO:0000313" key="4">
    <source>
        <dbReference type="Proteomes" id="UP000199421"/>
    </source>
</evidence>
<keyword evidence="1" id="KW-0472">Membrane</keyword>
<dbReference type="Pfam" id="PF01569">
    <property type="entry name" value="PAP2"/>
    <property type="match status" value="1"/>
</dbReference>
<accession>A0A1H7MWR7</accession>
<dbReference type="InterPro" id="IPR036938">
    <property type="entry name" value="PAP2/HPO_sf"/>
</dbReference>
<proteinExistence type="predicted"/>
<evidence type="ECO:0000313" key="3">
    <source>
        <dbReference type="EMBL" id="SEL15654.1"/>
    </source>
</evidence>
<dbReference type="EMBL" id="FOAF01000001">
    <property type="protein sequence ID" value="SEL15654.1"/>
    <property type="molecule type" value="Genomic_DNA"/>
</dbReference>
<evidence type="ECO:0000259" key="2">
    <source>
        <dbReference type="SMART" id="SM00014"/>
    </source>
</evidence>
<dbReference type="SMART" id="SM00014">
    <property type="entry name" value="acidPPc"/>
    <property type="match status" value="1"/>
</dbReference>
<dbReference type="Proteomes" id="UP000199421">
    <property type="component" value="Unassembled WGS sequence"/>
</dbReference>
<gene>
    <name evidence="3" type="ORF">SAMN05661044_02157</name>
</gene>
<evidence type="ECO:0000256" key="1">
    <source>
        <dbReference type="SAM" id="Phobius"/>
    </source>
</evidence>
<name>A0A1H7MWR7_OLID1</name>
<protein>
    <submittedName>
        <fullName evidence="3">PAP2 superfamily protein</fullName>
    </submittedName>
</protein>
<keyword evidence="1" id="KW-0812">Transmembrane</keyword>